<organism evidence="1 2">
    <name type="scientific">Thioclava dalianensis</name>
    <dbReference type="NCBI Taxonomy" id="1185766"/>
    <lineage>
        <taxon>Bacteria</taxon>
        <taxon>Pseudomonadati</taxon>
        <taxon>Pseudomonadota</taxon>
        <taxon>Alphaproteobacteria</taxon>
        <taxon>Rhodobacterales</taxon>
        <taxon>Paracoccaceae</taxon>
        <taxon>Thioclava</taxon>
    </lineage>
</organism>
<dbReference type="EMBL" id="JHEH01000010">
    <property type="protein sequence ID" value="KEP69873.1"/>
    <property type="molecule type" value="Genomic_DNA"/>
</dbReference>
<comment type="caution">
    <text evidence="1">The sequence shown here is derived from an EMBL/GenBank/DDBJ whole genome shotgun (WGS) entry which is preliminary data.</text>
</comment>
<name>A0A074TLL5_9RHOB</name>
<keyword evidence="2" id="KW-1185">Reference proteome</keyword>
<gene>
    <name evidence="1" type="ORF">DL1_02120</name>
</gene>
<evidence type="ECO:0000313" key="1">
    <source>
        <dbReference type="EMBL" id="KEP69873.1"/>
    </source>
</evidence>
<dbReference type="Proteomes" id="UP000027725">
    <property type="component" value="Unassembled WGS sequence"/>
</dbReference>
<dbReference type="STRING" id="1185766.SAMN05216224_101702"/>
<proteinExistence type="predicted"/>
<evidence type="ECO:0000313" key="2">
    <source>
        <dbReference type="Proteomes" id="UP000027725"/>
    </source>
</evidence>
<accession>A0A074TLL5</accession>
<sequence>MEVPAMHHAPAIRIAQLIYNAAQRRFEAVVEFFTPGIGYPLAIPVRLEVHQQISHRQLTRALTREAQRRGIGGI</sequence>
<dbReference type="AlphaFoldDB" id="A0A074TLL5"/>
<reference evidence="1 2" key="1">
    <citation type="submission" date="2014-03" db="EMBL/GenBank/DDBJ databases">
        <title>The draft genome sequence of Thioclava dalianensis DLFJ1-1.</title>
        <authorList>
            <person name="Lai Q."/>
            <person name="Shao Z."/>
        </authorList>
    </citation>
    <scope>NUCLEOTIDE SEQUENCE [LARGE SCALE GENOMIC DNA]</scope>
    <source>
        <strain evidence="1 2">DLFJ1-1</strain>
    </source>
</reference>
<dbReference type="eggNOG" id="ENOG502ZRP4">
    <property type="taxonomic scope" value="Bacteria"/>
</dbReference>
<protein>
    <submittedName>
        <fullName evidence="1">Uncharacterized protein</fullName>
    </submittedName>
</protein>